<dbReference type="Gene3D" id="1.10.3430.10">
    <property type="entry name" value="Ammonium transporter AmtB like domains"/>
    <property type="match status" value="1"/>
</dbReference>
<dbReference type="RefSeq" id="WP_047761389.1">
    <property type="nucleotide sequence ID" value="NZ_CP091510.1"/>
</dbReference>
<dbReference type="PATRIC" id="fig|1470200.3.peg.486"/>
<feature type="transmembrane region" description="Helical" evidence="8">
    <location>
        <begin position="265"/>
        <end position="285"/>
    </location>
</feature>
<feature type="domain" description="Ammonium transporter AmtB-like" evidence="10">
    <location>
        <begin position="40"/>
        <end position="437"/>
    </location>
</feature>
<comment type="similarity">
    <text evidence="2 8">Belongs to the ammonia transporter channel (TC 1.A.11.2) family.</text>
</comment>
<feature type="transmembrane region" description="Helical" evidence="8">
    <location>
        <begin position="297"/>
        <end position="316"/>
    </location>
</feature>
<comment type="caution">
    <text evidence="11">The sequence shown here is derived from an EMBL/GenBank/DDBJ whole genome shotgun (WGS) entry which is preliminary data.</text>
</comment>
<evidence type="ECO:0000256" key="2">
    <source>
        <dbReference type="ARBA" id="ARBA00005887"/>
    </source>
</evidence>
<dbReference type="NCBIfam" id="TIGR00836">
    <property type="entry name" value="amt"/>
    <property type="match status" value="1"/>
</dbReference>
<feature type="transmembrane region" description="Helical" evidence="8">
    <location>
        <begin position="40"/>
        <end position="62"/>
    </location>
</feature>
<keyword evidence="3 8" id="KW-0813">Transport</keyword>
<dbReference type="GO" id="GO:0005886">
    <property type="term" value="C:plasma membrane"/>
    <property type="evidence" value="ECO:0007669"/>
    <property type="project" value="UniProtKB-SubCell"/>
</dbReference>
<gene>
    <name evidence="11" type="ORF">PL75_07910</name>
</gene>
<evidence type="ECO:0000256" key="6">
    <source>
        <dbReference type="ARBA" id="ARBA00023136"/>
    </source>
</evidence>
<feature type="transmembrane region" description="Helical" evidence="8">
    <location>
        <begin position="199"/>
        <end position="221"/>
    </location>
</feature>
<dbReference type="PROSITE" id="PS01219">
    <property type="entry name" value="AMMONIUM_TRANSP"/>
    <property type="match status" value="1"/>
</dbReference>
<dbReference type="Pfam" id="PF00909">
    <property type="entry name" value="Ammonium_transp"/>
    <property type="match status" value="1"/>
</dbReference>
<feature type="transmembrane region" description="Helical" evidence="8">
    <location>
        <begin position="74"/>
        <end position="96"/>
    </location>
</feature>
<evidence type="ECO:0000313" key="12">
    <source>
        <dbReference type="Proteomes" id="UP000036027"/>
    </source>
</evidence>
<dbReference type="InterPro" id="IPR018047">
    <property type="entry name" value="Ammonium_transpt_CS"/>
</dbReference>
<evidence type="ECO:0000313" key="11">
    <source>
        <dbReference type="EMBL" id="KLT72460.1"/>
    </source>
</evidence>
<keyword evidence="4 8" id="KW-0812">Transmembrane</keyword>
<dbReference type="PANTHER" id="PTHR43029">
    <property type="entry name" value="AMMONIUM TRANSPORTER MEP2"/>
    <property type="match status" value="1"/>
</dbReference>
<evidence type="ECO:0000256" key="8">
    <source>
        <dbReference type="RuleBase" id="RU362002"/>
    </source>
</evidence>
<evidence type="ECO:0000256" key="9">
    <source>
        <dbReference type="SAM" id="SignalP"/>
    </source>
</evidence>
<keyword evidence="7 8" id="KW-0924">Ammonia transport</keyword>
<dbReference type="SUPFAM" id="SSF111352">
    <property type="entry name" value="Ammonium transporter"/>
    <property type="match status" value="1"/>
</dbReference>
<dbReference type="EMBL" id="JTDO01000012">
    <property type="protein sequence ID" value="KLT72460.1"/>
    <property type="molecule type" value="Genomic_DNA"/>
</dbReference>
<dbReference type="InterPro" id="IPR001905">
    <property type="entry name" value="Ammonium_transpt"/>
</dbReference>
<feature type="transmembrane region" description="Helical" evidence="8">
    <location>
        <begin position="322"/>
        <end position="340"/>
    </location>
</feature>
<accession>A0A0J0YQQ1</accession>
<proteinExistence type="inferred from homology"/>
<dbReference type="InterPro" id="IPR024041">
    <property type="entry name" value="NH4_transpt_AmtB-like_dom"/>
</dbReference>
<dbReference type="GO" id="GO:0008519">
    <property type="term" value="F:ammonium channel activity"/>
    <property type="evidence" value="ECO:0007669"/>
    <property type="project" value="InterPro"/>
</dbReference>
<feature type="signal peptide" evidence="9">
    <location>
        <begin position="1"/>
        <end position="21"/>
    </location>
</feature>
<evidence type="ECO:0000256" key="5">
    <source>
        <dbReference type="ARBA" id="ARBA00022989"/>
    </source>
</evidence>
<keyword evidence="6 8" id="KW-0472">Membrane</keyword>
<keyword evidence="12" id="KW-1185">Reference proteome</keyword>
<dbReference type="InterPro" id="IPR029020">
    <property type="entry name" value="Ammonium/urea_transptr"/>
</dbReference>
<dbReference type="OrthoDB" id="9814202at2"/>
<feature type="transmembrane region" description="Helical" evidence="8">
    <location>
        <begin position="137"/>
        <end position="158"/>
    </location>
</feature>
<evidence type="ECO:0000256" key="3">
    <source>
        <dbReference type="ARBA" id="ARBA00022448"/>
    </source>
</evidence>
<evidence type="ECO:0000256" key="1">
    <source>
        <dbReference type="ARBA" id="ARBA00004141"/>
    </source>
</evidence>
<dbReference type="Proteomes" id="UP000036027">
    <property type="component" value="Unassembled WGS sequence"/>
</dbReference>
<evidence type="ECO:0000256" key="4">
    <source>
        <dbReference type="ARBA" id="ARBA00022692"/>
    </source>
</evidence>
<keyword evidence="5 8" id="KW-1133">Transmembrane helix</keyword>
<comment type="subcellular location">
    <subcellularLocation>
        <location evidence="8">Cell membrane</location>
        <topology evidence="8">Multi-pass membrane protein</topology>
    </subcellularLocation>
    <subcellularLocation>
        <location evidence="1">Membrane</location>
        <topology evidence="1">Multi-pass membrane protein</topology>
    </subcellularLocation>
</comment>
<feature type="transmembrane region" description="Helical" evidence="8">
    <location>
        <begin position="352"/>
        <end position="376"/>
    </location>
</feature>
<keyword evidence="9" id="KW-0732">Signal</keyword>
<feature type="transmembrane region" description="Helical" evidence="8">
    <location>
        <begin position="233"/>
        <end position="253"/>
    </location>
</feature>
<dbReference type="PANTHER" id="PTHR43029:SF10">
    <property type="entry name" value="AMMONIUM TRANSPORTER MEP2"/>
    <property type="match status" value="1"/>
</dbReference>
<sequence length="439" mass="46290">MRIIRQIPVVAFSLLPAAAMAQNTADWWKPFSAINSGDTAWIMTSSALVLFMTLPGLALFYGGMVRKKNLLSTMMHSFSIAALVSVLWMVAGYSLAFTPGNAFIGGFERLFLNGMSVDIHKEMLTVSPNAGTIPETVFMFFQMTFAIISTAIITGAFAERMKYSAMMLFSGLWMMLVYVPTAHWVWGGGFMGEGGVLDYAGGTVVHINAGIAGLVAAVVLGKRVGYGKEAMPPHNMALTLTGAAMLWVGWFGFNAGSAVAANASAGMAMAVTQIAAAFAALAWLVCEKIAGNRPSALGLASGAVAGLVGITPAAGFVDPQGAMWIGILTAIACYFSSVVLKYKLGYDDSLDAFGIHGFGGLVGAVLTGIFFSNQIFGGDTTIGSQLFIQVKDALTTVIYSGVMSFIILKAVGLVCGGLRVERDVEREGLDLNVHGERVE</sequence>
<organism evidence="11 12">
    <name type="scientific">Neisseria arctica</name>
    <dbReference type="NCBI Taxonomy" id="1470200"/>
    <lineage>
        <taxon>Bacteria</taxon>
        <taxon>Pseudomonadati</taxon>
        <taxon>Pseudomonadota</taxon>
        <taxon>Betaproteobacteria</taxon>
        <taxon>Neisseriales</taxon>
        <taxon>Neisseriaceae</taxon>
        <taxon>Neisseria</taxon>
    </lineage>
</organism>
<feature type="transmembrane region" description="Helical" evidence="8">
    <location>
        <begin position="165"/>
        <end position="187"/>
    </location>
</feature>
<evidence type="ECO:0000259" key="10">
    <source>
        <dbReference type="Pfam" id="PF00909"/>
    </source>
</evidence>
<evidence type="ECO:0000256" key="7">
    <source>
        <dbReference type="ARBA" id="ARBA00023177"/>
    </source>
</evidence>
<dbReference type="STRING" id="1470200.PL75_07910"/>
<name>A0A0J0YQQ1_9NEIS</name>
<feature type="transmembrane region" description="Helical" evidence="8">
    <location>
        <begin position="396"/>
        <end position="418"/>
    </location>
</feature>
<reference evidence="11 12" key="1">
    <citation type="submission" date="2014-11" db="EMBL/GenBank/DDBJ databases">
        <title>Genome of a novel goose pathogen.</title>
        <authorList>
            <person name="Hansen C.M."/>
            <person name="Hueffer K."/>
            <person name="Choi S.C."/>
        </authorList>
    </citation>
    <scope>NUCLEOTIDE SEQUENCE [LARGE SCALE GENOMIC DNA]</scope>
    <source>
        <strain evidence="11 12">KH1503</strain>
    </source>
</reference>
<feature type="chain" id="PRO_5005247401" description="Ammonium transporter" evidence="9">
    <location>
        <begin position="22"/>
        <end position="439"/>
    </location>
</feature>
<protein>
    <recommendedName>
        <fullName evidence="8">Ammonium transporter</fullName>
    </recommendedName>
</protein>
<dbReference type="AlphaFoldDB" id="A0A0J0YQQ1"/>